<comment type="subcellular location">
    <subcellularLocation>
        <location evidence="1 7">Cell outer membrane</location>
        <topology evidence="1 7">Multi-pass membrane protein</topology>
    </subcellularLocation>
</comment>
<dbReference type="InterPro" id="IPR039426">
    <property type="entry name" value="TonB-dep_rcpt-like"/>
</dbReference>
<dbReference type="Pfam" id="PF07715">
    <property type="entry name" value="Plug"/>
    <property type="match status" value="1"/>
</dbReference>
<dbReference type="SUPFAM" id="SSF56935">
    <property type="entry name" value="Porins"/>
    <property type="match status" value="1"/>
</dbReference>
<dbReference type="InterPro" id="IPR023997">
    <property type="entry name" value="TonB-dep_OMP_SusC/RagA_CS"/>
</dbReference>
<evidence type="ECO:0000313" key="9">
    <source>
        <dbReference type="EMBL" id="SMO65946.1"/>
    </source>
</evidence>
<keyword evidence="6 7" id="KW-0998">Cell outer membrane</keyword>
<dbReference type="Gene3D" id="2.170.130.10">
    <property type="entry name" value="TonB-dependent receptor, plug domain"/>
    <property type="match status" value="1"/>
</dbReference>
<keyword evidence="5 7" id="KW-0472">Membrane</keyword>
<dbReference type="InterPro" id="IPR037066">
    <property type="entry name" value="Plug_dom_sf"/>
</dbReference>
<keyword evidence="4 7" id="KW-0812">Transmembrane</keyword>
<sequence>MYKSPLNPEFFKHDSPGMKKFYFLILFIFSIVLAQAQSRILTGKVLDSSNSDPLIGATISLQGTAVRQLTDVNGKFSLNIPEGQKATLVVKYIGYSDQTVTFTAADQNVTIKLAVQLNSLDDVVVVGYGTIKRRDLTGSVATVKASDIVKAPTHNALEAIQGRAPGVDITRSSGNAGAGVNIQIRGTRSIPNALNTAGGINPNAPLLVIDGVQNGGSINNINPNDIESIEVLQDAASTAIYGSQGANGVIIVTTKKGISGKAKISYNAYYGINGFTKFPQPRLGDDYLTLRRESYRDAATGLIPADNVVFPNAGELAAVQAGQFVNWLDLATQNGQQQSHTVSVRGGNESTKAFFSVGYFREESQLINNDYKRYNFRYNIDHQLNKWFKTGITGQLAFNKTNARRDPMSTALTAIPLGTPFNPDGSINTLPIAGNTSTISPITDQRPGAAVDETTGNEINATGYAELSPIKGITFRSNLGTVLGNSRRGQFNDPFSLAQNNVRYSAASITNSTSRYYNWDNILTYNKEIQKHSFTVTAISSYIHSEAEEAYAAGIKQVLSSQLFYNLASTESTSRTTSSGFTRYDLLAYAGRFNYSFDGKYLLQGTIRWDGASRLAAGHKWDSFPSISAGWVISRESFFKDLKQIDNLKLRASYGVSGNSTIKPYDTQSLLNPTNIGFGEIPAPAYTFNGNIVSPDLGWEKSRTLDIGTDVTAFKNRITWAIDWYLTKTSDLLYPRSLPQSSGQTTVYQNIASTQNRGINTTLSTVNIQTKNFKWSTMATFSANSEKITGLVDGRNLINTEENSLLIGSQVQSYYVYKKTGIWQQSDMPITTTLNGVAFKPGDIKVEDVNGDGKIDINNDRVVVGHQQPKWYGGLQNTFIYKGFDLNIFLMARYGQTVKGEFIGRYNPSGGANGPANFDYWTVNNPSNDFPRPGRGTLGDLYPNTYTSLLYIDGSFLKLKNVSLGYTLPRSMTDKLKISTLRFYATASNLFTWSKDPLLKDYDPERGGAESSPLSRQLVFGVNLDF</sequence>
<evidence type="ECO:0000256" key="4">
    <source>
        <dbReference type="ARBA" id="ARBA00022692"/>
    </source>
</evidence>
<dbReference type="Pfam" id="PF13715">
    <property type="entry name" value="CarbopepD_reg_2"/>
    <property type="match status" value="1"/>
</dbReference>
<dbReference type="Proteomes" id="UP000320300">
    <property type="component" value="Unassembled WGS sequence"/>
</dbReference>
<organism evidence="9 10">
    <name type="scientific">Pedobacter westerhofensis</name>
    <dbReference type="NCBI Taxonomy" id="425512"/>
    <lineage>
        <taxon>Bacteria</taxon>
        <taxon>Pseudomonadati</taxon>
        <taxon>Bacteroidota</taxon>
        <taxon>Sphingobacteriia</taxon>
        <taxon>Sphingobacteriales</taxon>
        <taxon>Sphingobacteriaceae</taxon>
        <taxon>Pedobacter</taxon>
    </lineage>
</organism>
<proteinExistence type="inferred from homology"/>
<dbReference type="InterPro" id="IPR023996">
    <property type="entry name" value="TonB-dep_OMP_SusC/RagA"/>
</dbReference>
<dbReference type="OrthoDB" id="9768177at2"/>
<dbReference type="NCBIfam" id="TIGR04056">
    <property type="entry name" value="OMP_RagA_SusC"/>
    <property type="match status" value="1"/>
</dbReference>
<dbReference type="Gene3D" id="2.60.40.1120">
    <property type="entry name" value="Carboxypeptidase-like, regulatory domain"/>
    <property type="match status" value="1"/>
</dbReference>
<dbReference type="InterPro" id="IPR036942">
    <property type="entry name" value="Beta-barrel_TonB_sf"/>
</dbReference>
<gene>
    <name evidence="9" type="ORF">SAMN06265348_104434</name>
</gene>
<feature type="domain" description="TonB-dependent receptor plug" evidence="8">
    <location>
        <begin position="133"/>
        <end position="249"/>
    </location>
</feature>
<keyword evidence="2 7" id="KW-0813">Transport</keyword>
<dbReference type="InterPro" id="IPR012910">
    <property type="entry name" value="Plug_dom"/>
</dbReference>
<evidence type="ECO:0000256" key="7">
    <source>
        <dbReference type="PROSITE-ProRule" id="PRU01360"/>
    </source>
</evidence>
<dbReference type="SUPFAM" id="SSF49464">
    <property type="entry name" value="Carboxypeptidase regulatory domain-like"/>
    <property type="match status" value="1"/>
</dbReference>
<dbReference type="GO" id="GO:0009279">
    <property type="term" value="C:cell outer membrane"/>
    <property type="evidence" value="ECO:0007669"/>
    <property type="project" value="UniProtKB-SubCell"/>
</dbReference>
<evidence type="ECO:0000256" key="2">
    <source>
        <dbReference type="ARBA" id="ARBA00022448"/>
    </source>
</evidence>
<name>A0A521D2L3_9SPHI</name>
<evidence type="ECO:0000256" key="3">
    <source>
        <dbReference type="ARBA" id="ARBA00022452"/>
    </source>
</evidence>
<evidence type="ECO:0000256" key="5">
    <source>
        <dbReference type="ARBA" id="ARBA00023136"/>
    </source>
</evidence>
<comment type="similarity">
    <text evidence="7">Belongs to the TonB-dependent receptor family.</text>
</comment>
<protein>
    <submittedName>
        <fullName evidence="9">TonB-linked outer membrane protein, SusC/RagA family</fullName>
    </submittedName>
</protein>
<dbReference type="Gene3D" id="2.40.170.20">
    <property type="entry name" value="TonB-dependent receptor, beta-barrel domain"/>
    <property type="match status" value="1"/>
</dbReference>
<keyword evidence="3 7" id="KW-1134">Transmembrane beta strand</keyword>
<keyword evidence="10" id="KW-1185">Reference proteome</keyword>
<reference evidence="9 10" key="1">
    <citation type="submission" date="2017-05" db="EMBL/GenBank/DDBJ databases">
        <authorList>
            <person name="Varghese N."/>
            <person name="Submissions S."/>
        </authorList>
    </citation>
    <scope>NUCLEOTIDE SEQUENCE [LARGE SCALE GENOMIC DNA]</scope>
    <source>
        <strain evidence="9 10">DSM 19036</strain>
    </source>
</reference>
<evidence type="ECO:0000256" key="1">
    <source>
        <dbReference type="ARBA" id="ARBA00004571"/>
    </source>
</evidence>
<evidence type="ECO:0000313" key="10">
    <source>
        <dbReference type="Proteomes" id="UP000320300"/>
    </source>
</evidence>
<dbReference type="AlphaFoldDB" id="A0A521D2L3"/>
<dbReference type="InterPro" id="IPR008969">
    <property type="entry name" value="CarboxyPept-like_regulatory"/>
</dbReference>
<evidence type="ECO:0000259" key="8">
    <source>
        <dbReference type="Pfam" id="PF07715"/>
    </source>
</evidence>
<evidence type="ECO:0000256" key="6">
    <source>
        <dbReference type="ARBA" id="ARBA00023237"/>
    </source>
</evidence>
<dbReference type="PROSITE" id="PS52016">
    <property type="entry name" value="TONB_DEPENDENT_REC_3"/>
    <property type="match status" value="1"/>
</dbReference>
<dbReference type="EMBL" id="FXTN01000004">
    <property type="protein sequence ID" value="SMO65946.1"/>
    <property type="molecule type" value="Genomic_DNA"/>
</dbReference>
<dbReference type="NCBIfam" id="TIGR04057">
    <property type="entry name" value="SusC_RagA_signa"/>
    <property type="match status" value="1"/>
</dbReference>
<accession>A0A521D2L3</accession>